<evidence type="ECO:0000256" key="5">
    <source>
        <dbReference type="PROSITE-ProRule" id="PRU01240"/>
    </source>
</evidence>
<dbReference type="GO" id="GO:0004252">
    <property type="term" value="F:serine-type endopeptidase activity"/>
    <property type="evidence" value="ECO:0007669"/>
    <property type="project" value="UniProtKB-UniRule"/>
</dbReference>
<dbReference type="InterPro" id="IPR036852">
    <property type="entry name" value="Peptidase_S8/S53_dom_sf"/>
</dbReference>
<evidence type="ECO:0000256" key="4">
    <source>
        <dbReference type="ARBA" id="ARBA00022825"/>
    </source>
</evidence>
<dbReference type="InterPro" id="IPR000209">
    <property type="entry name" value="Peptidase_S8/S53_dom"/>
</dbReference>
<dbReference type="SUPFAM" id="SSF52743">
    <property type="entry name" value="Subtilisin-like"/>
    <property type="match status" value="1"/>
</dbReference>
<dbReference type="Proteomes" id="UP000198703">
    <property type="component" value="Unassembled WGS sequence"/>
</dbReference>
<dbReference type="InterPro" id="IPR015500">
    <property type="entry name" value="Peptidase_S8_subtilisin-rel"/>
</dbReference>
<dbReference type="InterPro" id="IPR050131">
    <property type="entry name" value="Peptidase_S8_subtilisin-like"/>
</dbReference>
<organism evidence="8 9">
    <name type="scientific">Rubrimonas cliftonensis</name>
    <dbReference type="NCBI Taxonomy" id="89524"/>
    <lineage>
        <taxon>Bacteria</taxon>
        <taxon>Pseudomonadati</taxon>
        <taxon>Pseudomonadota</taxon>
        <taxon>Alphaproteobacteria</taxon>
        <taxon>Rhodobacterales</taxon>
        <taxon>Paracoccaceae</taxon>
        <taxon>Rubrimonas</taxon>
    </lineage>
</organism>
<feature type="domain" description="Peptidase S8/S53" evidence="7">
    <location>
        <begin position="150"/>
        <end position="382"/>
    </location>
</feature>
<dbReference type="GO" id="GO:0006508">
    <property type="term" value="P:proteolysis"/>
    <property type="evidence" value="ECO:0007669"/>
    <property type="project" value="UniProtKB-KW"/>
</dbReference>
<sequence length="393" mass="39928">MRQRPVAPLAAPLAALLAALLAASCAAPSQPLLEAGGSAQPAAEILDAREVVVLTAPPHEATLARSLRLGYTEISTHRLTDLDEVLIVLAIPPGRTIAQAIAEIEAASPGATAGAHHLYRLQSATGAEAGRFYANALIGWPDDGCEAVRSVGMIDAGVAPSHPGLADGRVVQRKFFETDAPPASDHGDLMAGLLTGPGRLTGAALHSANVVDPAIDGGDAAGVVGILRAVDWLRGEGVDVVNISLAGPRNKLLDRGLARAAARDMVLVAAAGNDGPAVPPRFPAAFPFVLAVTAVDRTLEVYDRAARGAEIDLAAPGVDILLMDRGRMRVLNGTSAAAPFVTAAIAADHGLESLEISAVRRRLAAGARDLGPAGRDAIFGAGLVSAPESCGGG</sequence>
<feature type="active site" description="Charge relay system" evidence="5">
    <location>
        <position position="155"/>
    </location>
</feature>
<dbReference type="PROSITE" id="PS00138">
    <property type="entry name" value="SUBTILASE_SER"/>
    <property type="match status" value="1"/>
</dbReference>
<feature type="signal peptide" evidence="6">
    <location>
        <begin position="1"/>
        <end position="26"/>
    </location>
</feature>
<dbReference type="PRINTS" id="PR00723">
    <property type="entry name" value="SUBTILISIN"/>
</dbReference>
<keyword evidence="6" id="KW-0732">Signal</keyword>
<feature type="chain" id="PRO_5011713873" evidence="6">
    <location>
        <begin position="27"/>
        <end position="393"/>
    </location>
</feature>
<keyword evidence="9" id="KW-1185">Reference proteome</keyword>
<gene>
    <name evidence="8" type="ORF">SAMN05444370_102336</name>
</gene>
<dbReference type="InterPro" id="IPR023828">
    <property type="entry name" value="Peptidase_S8_Ser-AS"/>
</dbReference>
<proteinExistence type="inferred from homology"/>
<dbReference type="OrthoDB" id="5405281at2"/>
<evidence type="ECO:0000313" key="8">
    <source>
        <dbReference type="EMBL" id="SDZ96155.1"/>
    </source>
</evidence>
<dbReference type="CDD" id="cd05561">
    <property type="entry name" value="Peptidases_S8_4"/>
    <property type="match status" value="1"/>
</dbReference>
<accession>A0A1H3X9T1</accession>
<keyword evidence="4 5" id="KW-0720">Serine protease</keyword>
<dbReference type="RefSeq" id="WP_093249168.1">
    <property type="nucleotide sequence ID" value="NZ_FNQM01000002.1"/>
</dbReference>
<keyword evidence="3 5" id="KW-0378">Hydrolase</keyword>
<reference evidence="8 9" key="1">
    <citation type="submission" date="2016-10" db="EMBL/GenBank/DDBJ databases">
        <authorList>
            <person name="de Groot N.N."/>
        </authorList>
    </citation>
    <scope>NUCLEOTIDE SEQUENCE [LARGE SCALE GENOMIC DNA]</scope>
    <source>
        <strain evidence="8 9">DSM 15345</strain>
    </source>
</reference>
<evidence type="ECO:0000313" key="9">
    <source>
        <dbReference type="Proteomes" id="UP000198703"/>
    </source>
</evidence>
<comment type="similarity">
    <text evidence="1 5">Belongs to the peptidase S8 family.</text>
</comment>
<dbReference type="PANTHER" id="PTHR43806:SF11">
    <property type="entry name" value="CEREVISIN-RELATED"/>
    <property type="match status" value="1"/>
</dbReference>
<evidence type="ECO:0000256" key="1">
    <source>
        <dbReference type="ARBA" id="ARBA00011073"/>
    </source>
</evidence>
<name>A0A1H3X9T1_9RHOB</name>
<dbReference type="EMBL" id="FNQM01000002">
    <property type="protein sequence ID" value="SDZ96155.1"/>
    <property type="molecule type" value="Genomic_DNA"/>
</dbReference>
<dbReference type="Gene3D" id="3.40.50.200">
    <property type="entry name" value="Peptidase S8/S53 domain"/>
    <property type="match status" value="1"/>
</dbReference>
<dbReference type="PANTHER" id="PTHR43806">
    <property type="entry name" value="PEPTIDASE S8"/>
    <property type="match status" value="1"/>
</dbReference>
<dbReference type="PROSITE" id="PS51257">
    <property type="entry name" value="PROKAR_LIPOPROTEIN"/>
    <property type="match status" value="1"/>
</dbReference>
<dbReference type="AlphaFoldDB" id="A0A1H3X9T1"/>
<evidence type="ECO:0000256" key="6">
    <source>
        <dbReference type="SAM" id="SignalP"/>
    </source>
</evidence>
<feature type="active site" description="Charge relay system" evidence="5">
    <location>
        <position position="335"/>
    </location>
</feature>
<dbReference type="Pfam" id="PF00082">
    <property type="entry name" value="Peptidase_S8"/>
    <property type="match status" value="1"/>
</dbReference>
<evidence type="ECO:0000259" key="7">
    <source>
        <dbReference type="Pfam" id="PF00082"/>
    </source>
</evidence>
<dbReference type="STRING" id="89524.SAMN05444370_102336"/>
<evidence type="ECO:0000256" key="2">
    <source>
        <dbReference type="ARBA" id="ARBA00022670"/>
    </source>
</evidence>
<dbReference type="PROSITE" id="PS51892">
    <property type="entry name" value="SUBTILASE"/>
    <property type="match status" value="1"/>
</dbReference>
<evidence type="ECO:0000256" key="3">
    <source>
        <dbReference type="ARBA" id="ARBA00022801"/>
    </source>
</evidence>
<protein>
    <submittedName>
        <fullName evidence="8">Subtilase family protein</fullName>
    </submittedName>
</protein>
<feature type="active site" description="Charge relay system" evidence="5">
    <location>
        <position position="186"/>
    </location>
</feature>
<keyword evidence="2 5" id="KW-0645">Protease</keyword>